<reference evidence="5 6" key="1">
    <citation type="journal article" date="2016" name="Nat. Commun.">
        <title>Thousands of microbial genomes shed light on interconnected biogeochemical processes in an aquifer system.</title>
        <authorList>
            <person name="Anantharaman K."/>
            <person name="Brown C.T."/>
            <person name="Hug L.A."/>
            <person name="Sharon I."/>
            <person name="Castelle C.J."/>
            <person name="Probst A.J."/>
            <person name="Thomas B.C."/>
            <person name="Singh A."/>
            <person name="Wilkins M.J."/>
            <person name="Karaoz U."/>
            <person name="Brodie E.L."/>
            <person name="Williams K.H."/>
            <person name="Hubbard S.S."/>
            <person name="Banfield J.F."/>
        </authorList>
    </citation>
    <scope>NUCLEOTIDE SEQUENCE [LARGE SCALE GENOMIC DNA]</scope>
</reference>
<evidence type="ECO:0000256" key="3">
    <source>
        <dbReference type="ARBA" id="ARBA00022679"/>
    </source>
</evidence>
<dbReference type="SUPFAM" id="SSF53448">
    <property type="entry name" value="Nucleotide-diphospho-sugar transferases"/>
    <property type="match status" value="1"/>
</dbReference>
<dbReference type="InterPro" id="IPR029044">
    <property type="entry name" value="Nucleotide-diphossugar_trans"/>
</dbReference>
<dbReference type="PANTHER" id="PTHR43179">
    <property type="entry name" value="RHAMNOSYLTRANSFERASE WBBL"/>
    <property type="match status" value="1"/>
</dbReference>
<protein>
    <recommendedName>
        <fullName evidence="4">Glycosyltransferase 2-like domain-containing protein</fullName>
    </recommendedName>
</protein>
<dbReference type="GO" id="GO:0016757">
    <property type="term" value="F:glycosyltransferase activity"/>
    <property type="evidence" value="ECO:0007669"/>
    <property type="project" value="UniProtKB-KW"/>
</dbReference>
<dbReference type="PANTHER" id="PTHR43179:SF12">
    <property type="entry name" value="GALACTOFURANOSYLTRANSFERASE GLFT2"/>
    <property type="match status" value="1"/>
</dbReference>
<keyword evidence="2" id="KW-0328">Glycosyltransferase</keyword>
<evidence type="ECO:0000313" key="5">
    <source>
        <dbReference type="EMBL" id="OGZ31992.1"/>
    </source>
</evidence>
<dbReference type="Gene3D" id="3.90.550.10">
    <property type="entry name" value="Spore Coat Polysaccharide Biosynthesis Protein SpsA, Chain A"/>
    <property type="match status" value="1"/>
</dbReference>
<dbReference type="InterPro" id="IPR001173">
    <property type="entry name" value="Glyco_trans_2-like"/>
</dbReference>
<evidence type="ECO:0000313" key="6">
    <source>
        <dbReference type="Proteomes" id="UP000177810"/>
    </source>
</evidence>
<feature type="domain" description="Glycosyltransferase 2-like" evidence="4">
    <location>
        <begin position="6"/>
        <end position="169"/>
    </location>
</feature>
<dbReference type="Proteomes" id="UP000177810">
    <property type="component" value="Unassembled WGS sequence"/>
</dbReference>
<dbReference type="EMBL" id="MHMT01000028">
    <property type="protein sequence ID" value="OGZ31992.1"/>
    <property type="molecule type" value="Genomic_DNA"/>
</dbReference>
<evidence type="ECO:0000259" key="4">
    <source>
        <dbReference type="Pfam" id="PF00535"/>
    </source>
</evidence>
<evidence type="ECO:0000256" key="1">
    <source>
        <dbReference type="ARBA" id="ARBA00006739"/>
    </source>
</evidence>
<dbReference type="AlphaFoldDB" id="A0A1G2F2K4"/>
<comment type="similarity">
    <text evidence="1">Belongs to the glycosyltransferase 2 family.</text>
</comment>
<gene>
    <name evidence="5" type="ORF">A2V69_00080</name>
</gene>
<dbReference type="Pfam" id="PF00535">
    <property type="entry name" value="Glycos_transf_2"/>
    <property type="match status" value="1"/>
</dbReference>
<organism evidence="5 6">
    <name type="scientific">Candidatus Portnoybacteria bacterium RBG_13_40_8</name>
    <dbReference type="NCBI Taxonomy" id="1801990"/>
    <lineage>
        <taxon>Bacteria</taxon>
        <taxon>Candidatus Portnoyibacteriota</taxon>
    </lineage>
</organism>
<comment type="caution">
    <text evidence="5">The sequence shown here is derived from an EMBL/GenBank/DDBJ whole genome shotgun (WGS) entry which is preliminary data.</text>
</comment>
<proteinExistence type="inferred from homology"/>
<evidence type="ECO:0000256" key="2">
    <source>
        <dbReference type="ARBA" id="ARBA00022676"/>
    </source>
</evidence>
<name>A0A1G2F2K4_9BACT</name>
<sequence>MNKLVSINILTYNGDNFIESCLKSVLNQTYSNVEILIIDNASTDNTLKIIQNLRVIKNDKNLGFAAGHNLGIKESRGEYVLCLNQDVILDKDFIKYAVETIEKDDKIGSLQGKLLRDYKIIDTTGLLMFKNRRVINRGQGEEDREQYTAGEVFGVDGAAPLYRRAALEDTKINNEYFDEDFFCYKEDIDLAWRMQLYGWKAFYEPRAIGYHLRSAGERAAKNYLSVAKERRKIPEYAKFYSFKNQRLLQIKNELPGLFFRNIFAILIKEIGAWSYVLIFEHYILKVIKNLFRQVPSAFKKRKIIMTNKRINAKEMAKWIC</sequence>
<keyword evidence="3" id="KW-0808">Transferase</keyword>
<dbReference type="STRING" id="1801990.A2V69_00080"/>
<accession>A0A1G2F2K4</accession>
<dbReference type="CDD" id="cd04186">
    <property type="entry name" value="GT_2_like_c"/>
    <property type="match status" value="1"/>
</dbReference>